<evidence type="ECO:0000313" key="4">
    <source>
        <dbReference type="Proteomes" id="UP000796880"/>
    </source>
</evidence>
<evidence type="ECO:0000256" key="1">
    <source>
        <dbReference type="SAM" id="MobiDB-lite"/>
    </source>
</evidence>
<feature type="compositionally biased region" description="Basic and acidic residues" evidence="1">
    <location>
        <begin position="63"/>
        <end position="77"/>
    </location>
</feature>
<protein>
    <submittedName>
        <fullName evidence="3">Uncharacterized protein</fullName>
    </submittedName>
</protein>
<name>A0A8K0HDA1_9ROSA</name>
<dbReference type="AlphaFoldDB" id="A0A8K0HDA1"/>
<keyword evidence="2" id="KW-1133">Transmembrane helix</keyword>
<feature type="transmembrane region" description="Helical" evidence="2">
    <location>
        <begin position="6"/>
        <end position="24"/>
    </location>
</feature>
<dbReference type="EMBL" id="VOIH02000003">
    <property type="protein sequence ID" value="KAF3450220.1"/>
    <property type="molecule type" value="Genomic_DNA"/>
</dbReference>
<reference evidence="3" key="1">
    <citation type="submission" date="2020-03" db="EMBL/GenBank/DDBJ databases">
        <title>A high-quality chromosome-level genome assembly of a woody plant with both climbing and erect habits, Rhamnella rubrinervis.</title>
        <authorList>
            <person name="Lu Z."/>
            <person name="Yang Y."/>
            <person name="Zhu X."/>
            <person name="Sun Y."/>
        </authorList>
    </citation>
    <scope>NUCLEOTIDE SEQUENCE</scope>
    <source>
        <strain evidence="3">BYM</strain>
        <tissue evidence="3">Leaf</tissue>
    </source>
</reference>
<dbReference type="Proteomes" id="UP000796880">
    <property type="component" value="Unassembled WGS sequence"/>
</dbReference>
<organism evidence="3 4">
    <name type="scientific">Rhamnella rubrinervis</name>
    <dbReference type="NCBI Taxonomy" id="2594499"/>
    <lineage>
        <taxon>Eukaryota</taxon>
        <taxon>Viridiplantae</taxon>
        <taxon>Streptophyta</taxon>
        <taxon>Embryophyta</taxon>
        <taxon>Tracheophyta</taxon>
        <taxon>Spermatophyta</taxon>
        <taxon>Magnoliopsida</taxon>
        <taxon>eudicotyledons</taxon>
        <taxon>Gunneridae</taxon>
        <taxon>Pentapetalae</taxon>
        <taxon>rosids</taxon>
        <taxon>fabids</taxon>
        <taxon>Rosales</taxon>
        <taxon>Rhamnaceae</taxon>
        <taxon>rhamnoid group</taxon>
        <taxon>Rhamneae</taxon>
        <taxon>Rhamnella</taxon>
    </lineage>
</organism>
<evidence type="ECO:0000256" key="2">
    <source>
        <dbReference type="SAM" id="Phobius"/>
    </source>
</evidence>
<evidence type="ECO:0000313" key="3">
    <source>
        <dbReference type="EMBL" id="KAF3450220.1"/>
    </source>
</evidence>
<keyword evidence="2" id="KW-0472">Membrane</keyword>
<sequence length="122" mass="13799">MNSKKVIIVMMLVVVAILLMANVIRCHEKMNITVNDTELNHYHRHPRLGYHDHHHRYFDPHSHDHYSKSNNTKKMEGGDPQLDQSSKKCSGDTCTPLYSECADGCACVPFYISAGECFGACC</sequence>
<keyword evidence="2" id="KW-0812">Transmembrane</keyword>
<comment type="caution">
    <text evidence="3">The sequence shown here is derived from an EMBL/GenBank/DDBJ whole genome shotgun (WGS) entry which is preliminary data.</text>
</comment>
<feature type="region of interest" description="Disordered" evidence="1">
    <location>
        <begin position="63"/>
        <end position="84"/>
    </location>
</feature>
<accession>A0A8K0HDA1</accession>
<proteinExistence type="predicted"/>
<keyword evidence="4" id="KW-1185">Reference proteome</keyword>
<gene>
    <name evidence="3" type="ORF">FNV43_RR06300</name>
</gene>